<sequence length="127" mass="14545">MPVAYETGYSNMRDNQISQGSDISGFSSSGERNETETRETDRKDGSHRMIDETIRLCHQYQIPRLLMEPSYLPEEMDITRNANEFDNSNAPKNESDDSNEEEHKSSDSSMKCGRRSNLREFPRVSSG</sequence>
<proteinExistence type="predicted"/>
<accession>A0A8X6JCV1</accession>
<dbReference type="EMBL" id="BMAO01008066">
    <property type="protein sequence ID" value="GFR20543.1"/>
    <property type="molecule type" value="Genomic_DNA"/>
</dbReference>
<organism evidence="2 3">
    <name type="scientific">Trichonephila clavata</name>
    <name type="common">Joro spider</name>
    <name type="synonym">Nephila clavata</name>
    <dbReference type="NCBI Taxonomy" id="2740835"/>
    <lineage>
        <taxon>Eukaryota</taxon>
        <taxon>Metazoa</taxon>
        <taxon>Ecdysozoa</taxon>
        <taxon>Arthropoda</taxon>
        <taxon>Chelicerata</taxon>
        <taxon>Arachnida</taxon>
        <taxon>Araneae</taxon>
        <taxon>Araneomorphae</taxon>
        <taxon>Entelegynae</taxon>
        <taxon>Araneoidea</taxon>
        <taxon>Nephilidae</taxon>
        <taxon>Trichonephila</taxon>
    </lineage>
</organism>
<keyword evidence="3" id="KW-1185">Reference proteome</keyword>
<feature type="compositionally biased region" description="Polar residues" evidence="1">
    <location>
        <begin position="80"/>
        <end position="92"/>
    </location>
</feature>
<evidence type="ECO:0000313" key="3">
    <source>
        <dbReference type="Proteomes" id="UP000887116"/>
    </source>
</evidence>
<protein>
    <submittedName>
        <fullName evidence="2">Uncharacterized protein</fullName>
    </submittedName>
</protein>
<name>A0A8X6JCV1_TRICU</name>
<gene>
    <name evidence="2" type="ORF">TNCT_223661</name>
</gene>
<feature type="region of interest" description="Disordered" evidence="1">
    <location>
        <begin position="1"/>
        <end position="49"/>
    </location>
</feature>
<feature type="compositionally biased region" description="Basic and acidic residues" evidence="1">
    <location>
        <begin position="31"/>
        <end position="49"/>
    </location>
</feature>
<dbReference type="Proteomes" id="UP000887116">
    <property type="component" value="Unassembled WGS sequence"/>
</dbReference>
<comment type="caution">
    <text evidence="2">The sequence shown here is derived from an EMBL/GenBank/DDBJ whole genome shotgun (WGS) entry which is preliminary data.</text>
</comment>
<feature type="compositionally biased region" description="Low complexity" evidence="1">
    <location>
        <begin position="16"/>
        <end position="30"/>
    </location>
</feature>
<evidence type="ECO:0000256" key="1">
    <source>
        <dbReference type="SAM" id="MobiDB-lite"/>
    </source>
</evidence>
<feature type="region of interest" description="Disordered" evidence="1">
    <location>
        <begin position="77"/>
        <end position="127"/>
    </location>
</feature>
<feature type="compositionally biased region" description="Basic and acidic residues" evidence="1">
    <location>
        <begin position="117"/>
        <end position="127"/>
    </location>
</feature>
<evidence type="ECO:0000313" key="2">
    <source>
        <dbReference type="EMBL" id="GFR20543.1"/>
    </source>
</evidence>
<dbReference type="AlphaFoldDB" id="A0A8X6JCV1"/>
<reference evidence="2" key="1">
    <citation type="submission" date="2020-07" db="EMBL/GenBank/DDBJ databases">
        <title>Multicomponent nature underlies the extraordinary mechanical properties of spider dragline silk.</title>
        <authorList>
            <person name="Kono N."/>
            <person name="Nakamura H."/>
            <person name="Mori M."/>
            <person name="Yoshida Y."/>
            <person name="Ohtoshi R."/>
            <person name="Malay A.D."/>
            <person name="Moran D.A.P."/>
            <person name="Tomita M."/>
            <person name="Numata K."/>
            <person name="Arakawa K."/>
        </authorList>
    </citation>
    <scope>NUCLEOTIDE SEQUENCE</scope>
</reference>